<name>A0ABW2U9Q8_9BACT</name>
<keyword evidence="2" id="KW-1185">Reference proteome</keyword>
<evidence type="ECO:0000313" key="2">
    <source>
        <dbReference type="Proteomes" id="UP001596513"/>
    </source>
</evidence>
<proteinExistence type="predicted"/>
<organism evidence="1 2">
    <name type="scientific">Hymenobacter humi</name>
    <dbReference type="NCBI Taxonomy" id="1411620"/>
    <lineage>
        <taxon>Bacteria</taxon>
        <taxon>Pseudomonadati</taxon>
        <taxon>Bacteroidota</taxon>
        <taxon>Cytophagia</taxon>
        <taxon>Cytophagales</taxon>
        <taxon>Hymenobacteraceae</taxon>
        <taxon>Hymenobacter</taxon>
    </lineage>
</organism>
<sequence>MAANGRLNIDIDKVELPEERSLSQVSLRLEKTGAFLRMPFLRFRTGEGGQGEATATAQVENMRLTAADADVTLRYATLDVQRLLGLIASLTTPTDSVPRALSLARATRRATRRAQRQQAMADPSMLSNGVLSAVLRVEADEVRYAAIKGTRFRLVSRLLEGEARLDDCSLEALQGHISLRGLMVSTPDREHHATQAQVQLQDIQLSDLFATATAMGLNVLGGDNIRGTLRGVVDLRTDLGPTFLPSLPRTVGYLKTDFRNLELMNVEALMEALKFMKAERTSHLFFEPVSSDFVLADGRLLIPGLRLNSNLSSLQVSGHYGLDGRSNLYIGLKPLQALFGNNNKRVERIQEGEQKRNANRKLTYINLRRTAPKEKYKVRFFQKEEQRQAEADLSQQYHELLRTQRLDTTVRLLR</sequence>
<evidence type="ECO:0000313" key="1">
    <source>
        <dbReference type="EMBL" id="MFC7669537.1"/>
    </source>
</evidence>
<dbReference type="RefSeq" id="WP_380205033.1">
    <property type="nucleotide sequence ID" value="NZ_JBHTEK010000001.1"/>
</dbReference>
<accession>A0ABW2U9Q8</accession>
<reference evidence="2" key="1">
    <citation type="journal article" date="2019" name="Int. J. Syst. Evol. Microbiol.">
        <title>The Global Catalogue of Microorganisms (GCM) 10K type strain sequencing project: providing services to taxonomists for standard genome sequencing and annotation.</title>
        <authorList>
            <consortium name="The Broad Institute Genomics Platform"/>
            <consortium name="The Broad Institute Genome Sequencing Center for Infectious Disease"/>
            <person name="Wu L."/>
            <person name="Ma J."/>
        </authorList>
    </citation>
    <scope>NUCLEOTIDE SEQUENCE [LARGE SCALE GENOMIC DNA]</scope>
    <source>
        <strain evidence="2">JCM 19635</strain>
    </source>
</reference>
<dbReference type="Proteomes" id="UP001596513">
    <property type="component" value="Unassembled WGS sequence"/>
</dbReference>
<comment type="caution">
    <text evidence="1">The sequence shown here is derived from an EMBL/GenBank/DDBJ whole genome shotgun (WGS) entry which is preliminary data.</text>
</comment>
<gene>
    <name evidence="1" type="ORF">ACFQT0_20865</name>
</gene>
<dbReference type="EMBL" id="JBHTEK010000001">
    <property type="protein sequence ID" value="MFC7669537.1"/>
    <property type="molecule type" value="Genomic_DNA"/>
</dbReference>
<protein>
    <submittedName>
        <fullName evidence="1">AsmA-like C-terminal region-containing protein</fullName>
    </submittedName>
</protein>